<keyword evidence="5" id="KW-1185">Reference proteome</keyword>
<dbReference type="Gene3D" id="3.40.640.10">
    <property type="entry name" value="Type I PLP-dependent aspartate aminotransferase-like (Major domain)"/>
    <property type="match status" value="1"/>
</dbReference>
<dbReference type="EMBL" id="AWGB01000081">
    <property type="protein sequence ID" value="ESQ81987.1"/>
    <property type="molecule type" value="Genomic_DNA"/>
</dbReference>
<dbReference type="Pfam" id="PF00266">
    <property type="entry name" value="Aminotran_5"/>
    <property type="match status" value="1"/>
</dbReference>
<dbReference type="InterPro" id="IPR000192">
    <property type="entry name" value="Aminotrans_V_dom"/>
</dbReference>
<keyword evidence="1" id="KW-0663">Pyridoxal phosphate</keyword>
<dbReference type="AlphaFoldDB" id="V4NJH4"/>
<name>V4NJH4_9CAUL</name>
<dbReference type="SUPFAM" id="SSF53383">
    <property type="entry name" value="PLP-dependent transferases"/>
    <property type="match status" value="1"/>
</dbReference>
<dbReference type="RefSeq" id="WP_018084081.1">
    <property type="nucleotide sequence ID" value="NZ_AQWM01000061.1"/>
</dbReference>
<dbReference type="PATRIC" id="fig|1121022.4.peg.4366"/>
<dbReference type="Gene3D" id="3.90.1150.10">
    <property type="entry name" value="Aspartate Aminotransferase, domain 1"/>
    <property type="match status" value="1"/>
</dbReference>
<dbReference type="STRING" id="1121022.GCA_000376105_04401"/>
<feature type="chain" id="PRO_5004726043" description="Aminotransferase class V domain-containing protein" evidence="2">
    <location>
        <begin position="27"/>
        <end position="421"/>
    </location>
</feature>
<feature type="domain" description="Aminotransferase class V" evidence="3">
    <location>
        <begin position="65"/>
        <end position="391"/>
    </location>
</feature>
<accession>V4NJH4</accession>
<sequence>MKRRQFLASALLGAASGALPLSQSLAEGAIDTSPHYEAGWSQIASAFPARPQTGVVNLEFGAFGQMPVHVAAAFDAYSAKVNAEGAYFTRRDFAPYFQGLRKRIAAMINADPGEIMLTRNATESLLSLIGGYNRLKSGDAVLISDHDYDSMQAGMRWLKTRRGVEVISINLPNPATYQNLIDTYEQALKEHPSIRLVLLTHIGHRSGLRLPVSDIIAMARDRGVDAIVDSAHAWGQGAIDVKADGFVFAGFNLHKWLGAPIGVGAVYIRADRITDIDTYMGQEDSAKDPIYARIHTGTANFAAQMAANDALDFHKSIGSDVCGARFTYLRDLWVKPAREFKSIEVLTPDDTRLHAGITSFRLIGDKSPEAHANLVKRLLETYNIFTVMRTGLSDGACIRVTPGYTTTSEDMARLLAALKAI</sequence>
<comment type="caution">
    <text evidence="4">The sequence shown here is derived from an EMBL/GenBank/DDBJ whole genome shotgun (WGS) entry which is preliminary data.</text>
</comment>
<dbReference type="InterPro" id="IPR015421">
    <property type="entry name" value="PyrdxlP-dep_Trfase_major"/>
</dbReference>
<dbReference type="OrthoDB" id="9804366at2"/>
<dbReference type="PANTHER" id="PTHR43092:SF6">
    <property type="entry name" value="BLR1280 PROTEIN"/>
    <property type="match status" value="1"/>
</dbReference>
<gene>
    <name evidence="4" type="ORF">ABENE_21310</name>
</gene>
<organism evidence="4 5">
    <name type="scientific">Asticcacaulis benevestitus DSM 16100 = ATCC BAA-896</name>
    <dbReference type="NCBI Taxonomy" id="1121022"/>
    <lineage>
        <taxon>Bacteria</taxon>
        <taxon>Pseudomonadati</taxon>
        <taxon>Pseudomonadota</taxon>
        <taxon>Alphaproteobacteria</taxon>
        <taxon>Caulobacterales</taxon>
        <taxon>Caulobacteraceae</taxon>
        <taxon>Asticcacaulis</taxon>
    </lineage>
</organism>
<keyword evidence="2" id="KW-0732">Signal</keyword>
<evidence type="ECO:0000259" key="3">
    <source>
        <dbReference type="Pfam" id="PF00266"/>
    </source>
</evidence>
<proteinExistence type="predicted"/>
<dbReference type="PANTHER" id="PTHR43092">
    <property type="entry name" value="L-CYSTEINE DESULFHYDRASE"/>
    <property type="match status" value="1"/>
</dbReference>
<evidence type="ECO:0000256" key="1">
    <source>
        <dbReference type="ARBA" id="ARBA00022898"/>
    </source>
</evidence>
<evidence type="ECO:0000313" key="4">
    <source>
        <dbReference type="EMBL" id="ESQ81987.1"/>
    </source>
</evidence>
<feature type="signal peptide" evidence="2">
    <location>
        <begin position="1"/>
        <end position="26"/>
    </location>
</feature>
<dbReference type="InterPro" id="IPR015422">
    <property type="entry name" value="PyrdxlP-dep_Trfase_small"/>
</dbReference>
<dbReference type="Proteomes" id="UP000017837">
    <property type="component" value="Unassembled WGS sequence"/>
</dbReference>
<dbReference type="eggNOG" id="COG0520">
    <property type="taxonomic scope" value="Bacteria"/>
</dbReference>
<evidence type="ECO:0000313" key="5">
    <source>
        <dbReference type="Proteomes" id="UP000017837"/>
    </source>
</evidence>
<dbReference type="InterPro" id="IPR015424">
    <property type="entry name" value="PyrdxlP-dep_Trfase"/>
</dbReference>
<reference evidence="4 5" key="1">
    <citation type="journal article" date="2014" name="Nature">
        <title>Sequential evolution of bacterial morphology by co-option of a developmental regulator.</title>
        <authorList>
            <person name="Jiang C."/>
            <person name="Brown P.J."/>
            <person name="Ducret A."/>
            <person name="Brun Y.V."/>
        </authorList>
    </citation>
    <scope>NUCLEOTIDE SEQUENCE [LARGE SCALE GENOMIC DNA]</scope>
    <source>
        <strain evidence="4 5">DSM 16100</strain>
    </source>
</reference>
<evidence type="ECO:0000256" key="2">
    <source>
        <dbReference type="SAM" id="SignalP"/>
    </source>
</evidence>
<protein>
    <recommendedName>
        <fullName evidence="3">Aminotransferase class V domain-containing protein</fullName>
    </recommendedName>
</protein>